<dbReference type="SMART" id="SM00726">
    <property type="entry name" value="UIM"/>
    <property type="match status" value="2"/>
</dbReference>
<comment type="subcellular location">
    <subcellularLocation>
        <location evidence="1">Cell projection</location>
        <location evidence="1">Cilium</location>
    </subcellularLocation>
    <subcellularLocation>
        <location evidence="2">Cytoplasm</location>
    </subcellularLocation>
</comment>
<evidence type="ECO:0000256" key="8">
    <source>
        <dbReference type="ARBA" id="ARBA00023273"/>
    </source>
</evidence>
<evidence type="ECO:0000313" key="13">
    <source>
        <dbReference type="EMBL" id="ELT94085.1"/>
    </source>
</evidence>
<feature type="compositionally biased region" description="Polar residues" evidence="11">
    <location>
        <begin position="225"/>
        <end position="235"/>
    </location>
</feature>
<dbReference type="Pfam" id="PF11527">
    <property type="entry name" value="ARL2_Bind_BART"/>
    <property type="match status" value="1"/>
</dbReference>
<feature type="compositionally biased region" description="Low complexity" evidence="11">
    <location>
        <begin position="342"/>
        <end position="369"/>
    </location>
</feature>
<feature type="region of interest" description="Disordered" evidence="11">
    <location>
        <begin position="222"/>
        <end position="377"/>
    </location>
</feature>
<feature type="compositionally biased region" description="Polar residues" evidence="11">
    <location>
        <begin position="271"/>
        <end position="280"/>
    </location>
</feature>
<dbReference type="Proteomes" id="UP000014760">
    <property type="component" value="Unassembled WGS sequence"/>
</dbReference>
<dbReference type="InterPro" id="IPR023379">
    <property type="entry name" value="BART_dom"/>
</dbReference>
<keyword evidence="6 10" id="KW-0175">Coiled coil</keyword>
<evidence type="ECO:0000313" key="14">
    <source>
        <dbReference type="EnsemblMetazoa" id="CapteP227946"/>
    </source>
</evidence>
<evidence type="ECO:0000259" key="12">
    <source>
        <dbReference type="Pfam" id="PF11527"/>
    </source>
</evidence>
<dbReference type="OMA" id="DWYIPIL"/>
<organism evidence="13">
    <name type="scientific">Capitella teleta</name>
    <name type="common">Polychaete worm</name>
    <dbReference type="NCBI Taxonomy" id="283909"/>
    <lineage>
        <taxon>Eukaryota</taxon>
        <taxon>Metazoa</taxon>
        <taxon>Spiralia</taxon>
        <taxon>Lophotrochozoa</taxon>
        <taxon>Annelida</taxon>
        <taxon>Polychaeta</taxon>
        <taxon>Sedentaria</taxon>
        <taxon>Scolecida</taxon>
        <taxon>Capitellidae</taxon>
        <taxon>Capitella</taxon>
    </lineage>
</organism>
<keyword evidence="7" id="KW-0969">Cilium</keyword>
<evidence type="ECO:0000256" key="2">
    <source>
        <dbReference type="ARBA" id="ARBA00004496"/>
    </source>
</evidence>
<dbReference type="FunCoup" id="R7TST3">
    <property type="interactions" value="76"/>
</dbReference>
<evidence type="ECO:0000256" key="4">
    <source>
        <dbReference type="ARBA" id="ARBA00021815"/>
    </source>
</evidence>
<evidence type="ECO:0000313" key="15">
    <source>
        <dbReference type="Proteomes" id="UP000014760"/>
    </source>
</evidence>
<evidence type="ECO:0000256" key="6">
    <source>
        <dbReference type="ARBA" id="ARBA00023054"/>
    </source>
</evidence>
<dbReference type="GO" id="GO:0005930">
    <property type="term" value="C:axoneme"/>
    <property type="evidence" value="ECO:0007669"/>
    <property type="project" value="TreeGrafter"/>
</dbReference>
<dbReference type="STRING" id="283909.R7TST3"/>
<keyword evidence="8" id="KW-0966">Cell projection</keyword>
<keyword evidence="5" id="KW-0963">Cytoplasm</keyword>
<dbReference type="PANTHER" id="PTHR21532">
    <property type="entry name" value="PHOSPHODIESTERASE HL"/>
    <property type="match status" value="1"/>
</dbReference>
<keyword evidence="15" id="KW-1185">Reference proteome</keyword>
<dbReference type="InterPro" id="IPR042541">
    <property type="entry name" value="BART_sf"/>
</dbReference>
<gene>
    <name evidence="13" type="ORF">CAPTEDRAFT_227946</name>
</gene>
<evidence type="ECO:0000256" key="1">
    <source>
        <dbReference type="ARBA" id="ARBA00004138"/>
    </source>
</evidence>
<proteinExistence type="inferred from homology"/>
<dbReference type="Gene3D" id="1.20.1520.10">
    <property type="entry name" value="ADP-ribosylation factor-like 2-binding protein, domain"/>
    <property type="match status" value="1"/>
</dbReference>
<dbReference type="GO" id="GO:0097546">
    <property type="term" value="C:ciliary base"/>
    <property type="evidence" value="ECO:0007669"/>
    <property type="project" value="TreeGrafter"/>
</dbReference>
<evidence type="ECO:0000256" key="11">
    <source>
        <dbReference type="SAM" id="MobiDB-lite"/>
    </source>
</evidence>
<name>R7TST3_CAPTE</name>
<comment type="similarity">
    <text evidence="3">Belongs to the CFAP36 family.</text>
</comment>
<dbReference type="InterPro" id="IPR003903">
    <property type="entry name" value="UIM_dom"/>
</dbReference>
<evidence type="ECO:0000256" key="10">
    <source>
        <dbReference type="SAM" id="Coils"/>
    </source>
</evidence>
<sequence>MATKNDDRVYDELLCFLGDPIFQIPVRTFMDENSLIFDPSIQIGDDHREVHGQYKKLIDSLLEGFCLDAKITIDQAIAGISKMSEVPDLREVFQVLFEQVLAATDFNVFCQVMIKRNIMIQEQVLVMIIAATGQVPASFEGAASKNDESQKQVIKGAQDNQEEEVLRKIMQQSKEEQRKADSLKQKEEAELKQTIELSMKEANSLEESRKAMEHAMERMVLSAQAVPTTSQTAPTRNAREKRVSQPKPAAAAPVATKLEAAPVVSKAAPDMSSSQAANQWLQAAQSEAAGSSAAHSAMAASLSQLSPDELKKRQEFLSQQRDKLLAMKKETREKQLGAATKSQPQRPQSARAARSAMNNNEAAAAPSSSEDQRKIAMRKAIAEKLRQEVIDQ</sequence>
<dbReference type="PANTHER" id="PTHR21532:SF0">
    <property type="entry name" value="CILIA- AND FLAGELLA-ASSOCIATED PROTEIN 36"/>
    <property type="match status" value="1"/>
</dbReference>
<evidence type="ECO:0000256" key="7">
    <source>
        <dbReference type="ARBA" id="ARBA00023069"/>
    </source>
</evidence>
<dbReference type="EMBL" id="KB309537">
    <property type="protein sequence ID" value="ELT94085.1"/>
    <property type="molecule type" value="Genomic_DNA"/>
</dbReference>
<dbReference type="OrthoDB" id="272687at2759"/>
<evidence type="ECO:0000256" key="5">
    <source>
        <dbReference type="ARBA" id="ARBA00022490"/>
    </source>
</evidence>
<feature type="coiled-coil region" evidence="10">
    <location>
        <begin position="166"/>
        <end position="208"/>
    </location>
</feature>
<feature type="compositionally biased region" description="Basic and acidic residues" evidence="11">
    <location>
        <begin position="308"/>
        <end position="335"/>
    </location>
</feature>
<dbReference type="EMBL" id="AMQN01000300">
    <property type="status" value="NOT_ANNOTATED_CDS"/>
    <property type="molecule type" value="Genomic_DNA"/>
</dbReference>
<dbReference type="InterPro" id="IPR038888">
    <property type="entry name" value="CFAP36"/>
</dbReference>
<dbReference type="EnsemblMetazoa" id="CapteT227946">
    <property type="protein sequence ID" value="CapteP227946"/>
    <property type="gene ID" value="CapteG227946"/>
</dbReference>
<feature type="domain" description="BART" evidence="12">
    <location>
        <begin position="6"/>
        <end position="121"/>
    </location>
</feature>
<protein>
    <recommendedName>
        <fullName evidence="4">Cilia- and flagella-associated protein 36</fullName>
    </recommendedName>
    <alternativeName>
        <fullName evidence="9">Coiled-coil domain-containing protein 104</fullName>
    </alternativeName>
</protein>
<dbReference type="AlphaFoldDB" id="R7TST3"/>
<feature type="compositionally biased region" description="Low complexity" evidence="11">
    <location>
        <begin position="281"/>
        <end position="306"/>
    </location>
</feature>
<evidence type="ECO:0000256" key="9">
    <source>
        <dbReference type="ARBA" id="ARBA00031593"/>
    </source>
</evidence>
<feature type="compositionally biased region" description="Low complexity" evidence="11">
    <location>
        <begin position="246"/>
        <end position="262"/>
    </location>
</feature>
<reference evidence="15" key="1">
    <citation type="submission" date="2012-12" db="EMBL/GenBank/DDBJ databases">
        <authorList>
            <person name="Hellsten U."/>
            <person name="Grimwood J."/>
            <person name="Chapman J.A."/>
            <person name="Shapiro H."/>
            <person name="Aerts A."/>
            <person name="Otillar R.P."/>
            <person name="Terry A.Y."/>
            <person name="Boore J.L."/>
            <person name="Simakov O."/>
            <person name="Marletaz F."/>
            <person name="Cho S.-J."/>
            <person name="Edsinger-Gonzales E."/>
            <person name="Havlak P."/>
            <person name="Kuo D.-H."/>
            <person name="Larsson T."/>
            <person name="Lv J."/>
            <person name="Arendt D."/>
            <person name="Savage R."/>
            <person name="Osoegawa K."/>
            <person name="de Jong P."/>
            <person name="Lindberg D.R."/>
            <person name="Seaver E.C."/>
            <person name="Weisblat D.A."/>
            <person name="Putnam N.H."/>
            <person name="Grigoriev I.V."/>
            <person name="Rokhsar D.S."/>
        </authorList>
    </citation>
    <scope>NUCLEOTIDE SEQUENCE</scope>
    <source>
        <strain evidence="15">I ESC-2004</strain>
    </source>
</reference>
<reference evidence="14" key="3">
    <citation type="submission" date="2015-06" db="UniProtKB">
        <authorList>
            <consortium name="EnsemblMetazoa"/>
        </authorList>
    </citation>
    <scope>IDENTIFICATION</scope>
</reference>
<accession>R7TST3</accession>
<reference evidence="13 15" key="2">
    <citation type="journal article" date="2013" name="Nature">
        <title>Insights into bilaterian evolution from three spiralian genomes.</title>
        <authorList>
            <person name="Simakov O."/>
            <person name="Marletaz F."/>
            <person name="Cho S.J."/>
            <person name="Edsinger-Gonzales E."/>
            <person name="Havlak P."/>
            <person name="Hellsten U."/>
            <person name="Kuo D.H."/>
            <person name="Larsson T."/>
            <person name="Lv J."/>
            <person name="Arendt D."/>
            <person name="Savage R."/>
            <person name="Osoegawa K."/>
            <person name="de Jong P."/>
            <person name="Grimwood J."/>
            <person name="Chapman J.A."/>
            <person name="Shapiro H."/>
            <person name="Aerts A."/>
            <person name="Otillar R.P."/>
            <person name="Terry A.Y."/>
            <person name="Boore J.L."/>
            <person name="Grigoriev I.V."/>
            <person name="Lindberg D.R."/>
            <person name="Seaver E.C."/>
            <person name="Weisblat D.A."/>
            <person name="Putnam N.H."/>
            <person name="Rokhsar D.S."/>
        </authorList>
    </citation>
    <scope>NUCLEOTIDE SEQUENCE</scope>
    <source>
        <strain evidence="13 15">I ESC-2004</strain>
    </source>
</reference>
<evidence type="ECO:0000256" key="3">
    <source>
        <dbReference type="ARBA" id="ARBA00007460"/>
    </source>
</evidence>
<dbReference type="HOGENOM" id="CLU_704469_0_0_1"/>